<dbReference type="PANTHER" id="PTHR19143">
    <property type="entry name" value="FIBRINOGEN/TENASCIN/ANGIOPOEITIN"/>
    <property type="match status" value="1"/>
</dbReference>
<keyword evidence="2" id="KW-0732">Signal</keyword>
<dbReference type="PROSITE" id="PS51406">
    <property type="entry name" value="FIBRINOGEN_C_2"/>
    <property type="match status" value="1"/>
</dbReference>
<dbReference type="InterPro" id="IPR036056">
    <property type="entry name" value="Fibrinogen-like_C"/>
</dbReference>
<keyword evidence="5" id="KW-1185">Reference proteome</keyword>
<dbReference type="GO" id="GO:0005615">
    <property type="term" value="C:extracellular space"/>
    <property type="evidence" value="ECO:0007669"/>
    <property type="project" value="TreeGrafter"/>
</dbReference>
<feature type="domain" description="Fibrinogen C-terminal" evidence="3">
    <location>
        <begin position="63"/>
        <end position="281"/>
    </location>
</feature>
<name>A0A8W8J4Y6_MAGGI</name>
<dbReference type="CDD" id="cd00087">
    <property type="entry name" value="FReD"/>
    <property type="match status" value="1"/>
</dbReference>
<proteinExistence type="predicted"/>
<dbReference type="AlphaFoldDB" id="A0A8W8J4Y6"/>
<dbReference type="FunFam" id="3.90.215.10:FF:000001">
    <property type="entry name" value="Tenascin isoform 1"/>
    <property type="match status" value="1"/>
</dbReference>
<dbReference type="SUPFAM" id="SSF56496">
    <property type="entry name" value="Fibrinogen C-terminal domain-like"/>
    <property type="match status" value="1"/>
</dbReference>
<accession>A0A8W8J4Y6</accession>
<dbReference type="NCBIfam" id="NF040941">
    <property type="entry name" value="GGGWT_bact"/>
    <property type="match status" value="1"/>
</dbReference>
<feature type="chain" id="PRO_5036467618" description="Fibrinogen C-terminal domain-containing protein" evidence="2">
    <location>
        <begin position="19"/>
        <end position="281"/>
    </location>
</feature>
<dbReference type="SMART" id="SM00186">
    <property type="entry name" value="FBG"/>
    <property type="match status" value="1"/>
</dbReference>
<reference evidence="4" key="1">
    <citation type="submission" date="2022-08" db="UniProtKB">
        <authorList>
            <consortium name="EnsemblMetazoa"/>
        </authorList>
    </citation>
    <scope>IDENTIFICATION</scope>
    <source>
        <strain evidence="4">05x7-T-G4-1.051#20</strain>
    </source>
</reference>
<evidence type="ECO:0000256" key="2">
    <source>
        <dbReference type="SAM" id="SignalP"/>
    </source>
</evidence>
<feature type="signal peptide" evidence="2">
    <location>
        <begin position="1"/>
        <end position="18"/>
    </location>
</feature>
<dbReference type="InterPro" id="IPR050373">
    <property type="entry name" value="Fibrinogen_C-term_domain"/>
</dbReference>
<evidence type="ECO:0000313" key="5">
    <source>
        <dbReference type="Proteomes" id="UP000005408"/>
    </source>
</evidence>
<keyword evidence="1" id="KW-1015">Disulfide bond</keyword>
<dbReference type="Proteomes" id="UP000005408">
    <property type="component" value="Unassembled WGS sequence"/>
</dbReference>
<evidence type="ECO:0000259" key="3">
    <source>
        <dbReference type="PROSITE" id="PS51406"/>
    </source>
</evidence>
<dbReference type="EnsemblMetazoa" id="G17074.1">
    <property type="protein sequence ID" value="G17074.1:cds"/>
    <property type="gene ID" value="G17074"/>
</dbReference>
<dbReference type="InterPro" id="IPR002181">
    <property type="entry name" value="Fibrinogen_a/b/g_C_dom"/>
</dbReference>
<evidence type="ECO:0000256" key="1">
    <source>
        <dbReference type="ARBA" id="ARBA00023157"/>
    </source>
</evidence>
<dbReference type="Gene3D" id="3.90.215.10">
    <property type="entry name" value="Gamma Fibrinogen, chain A, domain 1"/>
    <property type="match status" value="1"/>
</dbReference>
<evidence type="ECO:0000313" key="4">
    <source>
        <dbReference type="EnsemblMetazoa" id="G17074.1:cds"/>
    </source>
</evidence>
<protein>
    <recommendedName>
        <fullName evidence="3">Fibrinogen C-terminal domain-containing protein</fullName>
    </recommendedName>
</protein>
<dbReference type="InterPro" id="IPR014716">
    <property type="entry name" value="Fibrinogen_a/b/g_C_1"/>
</dbReference>
<dbReference type="Pfam" id="PF00147">
    <property type="entry name" value="Fibrinogen_C"/>
    <property type="match status" value="1"/>
</dbReference>
<sequence>MNILLFCELVVLFSCCTGNQKNPNIQDLLEKFLKIKQTSWKHDNSFIKSAKIGVLSTYVLNGTKNKRKYTDCSEILRSDPSKKKHDGVYTIYPDHVNKKEIFCDMTTEGGGWTVIQKRIDGSTDFYRTWEEFKKGFGNSSRNYWIGNDVIHQLTKTSPQKLRIALQRYSGEKGQAEYSKFAVGNEKTKYKLTVSGYSGTIGDCLGNRNGWKFTTKDQDNDNYKANCAKLYHAAWWYDACLATNLNGLYAKSALIGYKYNTWAAWKNKPEALRTTLMMIRPV</sequence>
<organism evidence="4 5">
    <name type="scientific">Magallana gigas</name>
    <name type="common">Pacific oyster</name>
    <name type="synonym">Crassostrea gigas</name>
    <dbReference type="NCBI Taxonomy" id="29159"/>
    <lineage>
        <taxon>Eukaryota</taxon>
        <taxon>Metazoa</taxon>
        <taxon>Spiralia</taxon>
        <taxon>Lophotrochozoa</taxon>
        <taxon>Mollusca</taxon>
        <taxon>Bivalvia</taxon>
        <taxon>Autobranchia</taxon>
        <taxon>Pteriomorphia</taxon>
        <taxon>Ostreida</taxon>
        <taxon>Ostreoidea</taxon>
        <taxon>Ostreidae</taxon>
        <taxon>Magallana</taxon>
    </lineage>
</organism>